<dbReference type="EMBL" id="AGNK02005914">
    <property type="status" value="NOT_ANNOTATED_CDS"/>
    <property type="molecule type" value="Genomic_DNA"/>
</dbReference>
<feature type="compositionally biased region" description="Basic and acidic residues" evidence="1">
    <location>
        <begin position="11"/>
        <end position="20"/>
    </location>
</feature>
<dbReference type="AlphaFoldDB" id="K4AJ97"/>
<dbReference type="Proteomes" id="UP000004995">
    <property type="component" value="Unassembled WGS sequence"/>
</dbReference>
<reference evidence="3" key="1">
    <citation type="journal article" date="2012" name="Nat. Biotechnol.">
        <title>Reference genome sequence of the model plant Setaria.</title>
        <authorList>
            <person name="Bennetzen J.L."/>
            <person name="Schmutz J."/>
            <person name="Wang H."/>
            <person name="Percifield R."/>
            <person name="Hawkins J."/>
            <person name="Pontaroli A.C."/>
            <person name="Estep M."/>
            <person name="Feng L."/>
            <person name="Vaughn J.N."/>
            <person name="Grimwood J."/>
            <person name="Jenkins J."/>
            <person name="Barry K."/>
            <person name="Lindquist E."/>
            <person name="Hellsten U."/>
            <person name="Deshpande S."/>
            <person name="Wang X."/>
            <person name="Wu X."/>
            <person name="Mitros T."/>
            <person name="Triplett J."/>
            <person name="Yang X."/>
            <person name="Ye C.Y."/>
            <person name="Mauro-Herrera M."/>
            <person name="Wang L."/>
            <person name="Li P."/>
            <person name="Sharma M."/>
            <person name="Sharma R."/>
            <person name="Ronald P.C."/>
            <person name="Panaud O."/>
            <person name="Kellogg E.A."/>
            <person name="Brutnell T.P."/>
            <person name="Doust A.N."/>
            <person name="Tuskan G.A."/>
            <person name="Rokhsar D."/>
            <person name="Devos K.M."/>
        </authorList>
    </citation>
    <scope>NUCLEOTIDE SEQUENCE [LARGE SCALE GENOMIC DNA]</scope>
    <source>
        <strain evidence="3">cv. Yugu1</strain>
    </source>
</reference>
<proteinExistence type="predicted"/>
<feature type="region of interest" description="Disordered" evidence="1">
    <location>
        <begin position="1"/>
        <end position="22"/>
    </location>
</feature>
<reference evidence="2" key="2">
    <citation type="submission" date="2018-08" db="UniProtKB">
        <authorList>
            <consortium name="EnsemblPlants"/>
        </authorList>
    </citation>
    <scope>IDENTIFICATION</scope>
    <source>
        <strain evidence="2">Yugu1</strain>
    </source>
</reference>
<dbReference type="Gramene" id="KQK90259">
    <property type="protein sequence ID" value="KQK90259"/>
    <property type="gene ID" value="SETIT_038962mg"/>
</dbReference>
<organism evidence="2 3">
    <name type="scientific">Setaria italica</name>
    <name type="common">Foxtail millet</name>
    <name type="synonym">Panicum italicum</name>
    <dbReference type="NCBI Taxonomy" id="4555"/>
    <lineage>
        <taxon>Eukaryota</taxon>
        <taxon>Viridiplantae</taxon>
        <taxon>Streptophyta</taxon>
        <taxon>Embryophyta</taxon>
        <taxon>Tracheophyta</taxon>
        <taxon>Spermatophyta</taxon>
        <taxon>Magnoliopsida</taxon>
        <taxon>Liliopsida</taxon>
        <taxon>Poales</taxon>
        <taxon>Poaceae</taxon>
        <taxon>PACMAD clade</taxon>
        <taxon>Panicoideae</taxon>
        <taxon>Panicodae</taxon>
        <taxon>Paniceae</taxon>
        <taxon>Cenchrinae</taxon>
        <taxon>Setaria</taxon>
    </lineage>
</organism>
<evidence type="ECO:0000313" key="2">
    <source>
        <dbReference type="EnsemblPlants" id="KQK90259"/>
    </source>
</evidence>
<evidence type="ECO:0000256" key="1">
    <source>
        <dbReference type="SAM" id="MobiDB-lite"/>
    </source>
</evidence>
<dbReference type="InParanoid" id="K4AJ97"/>
<dbReference type="HOGENOM" id="CLU_2337586_0_0_1"/>
<keyword evidence="3" id="KW-1185">Reference proteome</keyword>
<sequence length="98" mass="10840">MNARKHLLRTRPPDRGEGKAVRPVAPACAPCGKASSEQGERSHRRAPLWHRAGCSQILLVCLSIVEFTNGPSIWSYMDACTIFAPRMCTSLLELHVIL</sequence>
<name>K4AJ97_SETIT</name>
<protein>
    <submittedName>
        <fullName evidence="2">Uncharacterized protein</fullName>
    </submittedName>
</protein>
<accession>K4AJ97</accession>
<dbReference type="EnsemblPlants" id="KQK90259">
    <property type="protein sequence ID" value="KQK90259"/>
    <property type="gene ID" value="SETIT_038962mg"/>
</dbReference>
<evidence type="ECO:0000313" key="3">
    <source>
        <dbReference type="Proteomes" id="UP000004995"/>
    </source>
</evidence>